<protein>
    <submittedName>
        <fullName evidence="2">Uncharacterized protein</fullName>
    </submittedName>
</protein>
<evidence type="ECO:0000313" key="2">
    <source>
        <dbReference type="EMBL" id="KAJ3664523.1"/>
    </source>
</evidence>
<name>A0AA38MR80_9CUCU</name>
<sequence length="97" mass="10412">MLTDKSGSRREARQRRLRRIENRSTAPRPLAVSASDFRVTDSPNRILPALAPGALPPSLASENRFRGLISPGWRARGATSGAPAEFSGGCPACQQLV</sequence>
<evidence type="ECO:0000313" key="3">
    <source>
        <dbReference type="Proteomes" id="UP001168821"/>
    </source>
</evidence>
<keyword evidence="3" id="KW-1185">Reference proteome</keyword>
<dbReference type="Proteomes" id="UP001168821">
    <property type="component" value="Unassembled WGS sequence"/>
</dbReference>
<reference evidence="2" key="1">
    <citation type="journal article" date="2023" name="G3 (Bethesda)">
        <title>Whole genome assemblies of Zophobas morio and Tenebrio molitor.</title>
        <authorList>
            <person name="Kaur S."/>
            <person name="Stinson S.A."/>
            <person name="diCenzo G.C."/>
        </authorList>
    </citation>
    <scope>NUCLEOTIDE SEQUENCE</scope>
    <source>
        <strain evidence="2">QUZm001</strain>
    </source>
</reference>
<feature type="compositionally biased region" description="Basic and acidic residues" evidence="1">
    <location>
        <begin position="1"/>
        <end position="11"/>
    </location>
</feature>
<comment type="caution">
    <text evidence="2">The sequence shown here is derived from an EMBL/GenBank/DDBJ whole genome shotgun (WGS) entry which is preliminary data.</text>
</comment>
<organism evidence="2 3">
    <name type="scientific">Zophobas morio</name>
    <dbReference type="NCBI Taxonomy" id="2755281"/>
    <lineage>
        <taxon>Eukaryota</taxon>
        <taxon>Metazoa</taxon>
        <taxon>Ecdysozoa</taxon>
        <taxon>Arthropoda</taxon>
        <taxon>Hexapoda</taxon>
        <taxon>Insecta</taxon>
        <taxon>Pterygota</taxon>
        <taxon>Neoptera</taxon>
        <taxon>Endopterygota</taxon>
        <taxon>Coleoptera</taxon>
        <taxon>Polyphaga</taxon>
        <taxon>Cucujiformia</taxon>
        <taxon>Tenebrionidae</taxon>
        <taxon>Zophobas</taxon>
    </lineage>
</organism>
<dbReference type="EMBL" id="JALNTZ010000001">
    <property type="protein sequence ID" value="KAJ3664523.1"/>
    <property type="molecule type" value="Genomic_DNA"/>
</dbReference>
<accession>A0AA38MR80</accession>
<feature type="region of interest" description="Disordered" evidence="1">
    <location>
        <begin position="1"/>
        <end position="34"/>
    </location>
</feature>
<evidence type="ECO:0000256" key="1">
    <source>
        <dbReference type="SAM" id="MobiDB-lite"/>
    </source>
</evidence>
<proteinExistence type="predicted"/>
<gene>
    <name evidence="2" type="ORF">Zmor_000082</name>
</gene>
<dbReference type="AlphaFoldDB" id="A0AA38MR80"/>